<keyword evidence="1" id="KW-0547">Nucleotide-binding</keyword>
<dbReference type="SMART" id="SM00796">
    <property type="entry name" value="AHS1"/>
    <property type="match status" value="1"/>
</dbReference>
<dbReference type="EC" id="3.5.2.9" evidence="6"/>
<dbReference type="Proteomes" id="UP001580407">
    <property type="component" value="Unassembled WGS sequence"/>
</dbReference>
<organism evidence="6 7">
    <name type="scientific">Paenibacillus terreus</name>
    <dbReference type="NCBI Taxonomy" id="1387834"/>
    <lineage>
        <taxon>Bacteria</taxon>
        <taxon>Bacillati</taxon>
        <taxon>Bacillota</taxon>
        <taxon>Bacilli</taxon>
        <taxon>Bacillales</taxon>
        <taxon>Paenibacillaceae</taxon>
        <taxon>Paenibacillus</taxon>
    </lineage>
</organism>
<evidence type="ECO:0000313" key="6">
    <source>
        <dbReference type="EMBL" id="MFB5683271.1"/>
    </source>
</evidence>
<protein>
    <submittedName>
        <fullName evidence="6">5-oxoprolinase subunit PxpB</fullName>
        <ecNumber evidence="6">3.5.2.9</ecNumber>
    </submittedName>
</protein>
<dbReference type="SUPFAM" id="SSF50891">
    <property type="entry name" value="Cyclophilin-like"/>
    <property type="match status" value="1"/>
</dbReference>
<evidence type="ECO:0000259" key="5">
    <source>
        <dbReference type="SMART" id="SM00796"/>
    </source>
</evidence>
<proteinExistence type="predicted"/>
<reference evidence="6 7" key="1">
    <citation type="submission" date="2024-09" db="EMBL/GenBank/DDBJ databases">
        <authorList>
            <person name="Ruan L."/>
        </authorList>
    </citation>
    <scope>NUCLEOTIDE SEQUENCE [LARGE SCALE GENOMIC DNA]</scope>
    <source>
        <strain evidence="6 7">D33</strain>
    </source>
</reference>
<evidence type="ECO:0000313" key="7">
    <source>
        <dbReference type="Proteomes" id="UP001580407"/>
    </source>
</evidence>
<accession>A0ABV5BC34</accession>
<dbReference type="Pfam" id="PF02682">
    <property type="entry name" value="CT_C_D"/>
    <property type="match status" value="1"/>
</dbReference>
<dbReference type="RefSeq" id="WP_375527010.1">
    <property type="nucleotide sequence ID" value="NZ_JBHILM010000025.1"/>
</dbReference>
<sequence length="265" mass="29560">MNMNNNELLVEMSPLGEAAIRLELGDRIHPEIHRKVKRVHDHLERHPFPGMIECVPAFAAITVFYDPFQVKMSHQDQPQFGNRSTYEIVALLLEQLLSGMGKSAPGEPRVVEIPVCYGGEFGPDLVDVAEHHRLRPEEVIDIHTGGEYLVYMIGFAPGFPYLGGLPERIAIPRRSSPRTSIPAGSVGIAGIQTGVYPISTPGGWQLIGRTPLRLFRPDANPPSLLQSGDVVKFRAISPEEFARYEEENHEKESGEEKRVHEEENA</sequence>
<keyword evidence="2 6" id="KW-0378">Hydrolase</keyword>
<dbReference type="PANTHER" id="PTHR34698:SF2">
    <property type="entry name" value="5-OXOPROLINASE SUBUNIT B"/>
    <property type="match status" value="1"/>
</dbReference>
<evidence type="ECO:0000256" key="4">
    <source>
        <dbReference type="SAM" id="MobiDB-lite"/>
    </source>
</evidence>
<name>A0ABV5BC34_9BACL</name>
<keyword evidence="3" id="KW-0067">ATP-binding</keyword>
<dbReference type="InterPro" id="IPR003833">
    <property type="entry name" value="CT_C_D"/>
</dbReference>
<dbReference type="InterPro" id="IPR010016">
    <property type="entry name" value="PxpB"/>
</dbReference>
<dbReference type="EMBL" id="JBHILM010000025">
    <property type="protein sequence ID" value="MFB5683271.1"/>
    <property type="molecule type" value="Genomic_DNA"/>
</dbReference>
<dbReference type="InterPro" id="IPR029000">
    <property type="entry name" value="Cyclophilin-like_dom_sf"/>
</dbReference>
<evidence type="ECO:0000256" key="2">
    <source>
        <dbReference type="ARBA" id="ARBA00022801"/>
    </source>
</evidence>
<dbReference type="Gene3D" id="2.40.100.10">
    <property type="entry name" value="Cyclophilin-like"/>
    <property type="match status" value="1"/>
</dbReference>
<feature type="region of interest" description="Disordered" evidence="4">
    <location>
        <begin position="242"/>
        <end position="265"/>
    </location>
</feature>
<dbReference type="Gene3D" id="3.30.1360.40">
    <property type="match status" value="1"/>
</dbReference>
<gene>
    <name evidence="6" type="primary">pxpB</name>
    <name evidence="6" type="ORF">ACE3NQ_20325</name>
</gene>
<evidence type="ECO:0000256" key="1">
    <source>
        <dbReference type="ARBA" id="ARBA00022741"/>
    </source>
</evidence>
<comment type="caution">
    <text evidence="6">The sequence shown here is derived from an EMBL/GenBank/DDBJ whole genome shotgun (WGS) entry which is preliminary data.</text>
</comment>
<feature type="domain" description="Carboxyltransferase" evidence="5">
    <location>
        <begin position="10"/>
        <end position="225"/>
    </location>
</feature>
<dbReference type="NCBIfam" id="TIGR00370">
    <property type="entry name" value="5-oxoprolinase subunit PxpB"/>
    <property type="match status" value="1"/>
</dbReference>
<dbReference type="SUPFAM" id="SSF160467">
    <property type="entry name" value="PH0987 N-terminal domain-like"/>
    <property type="match status" value="1"/>
</dbReference>
<dbReference type="PANTHER" id="PTHR34698">
    <property type="entry name" value="5-OXOPROLINASE SUBUNIT B"/>
    <property type="match status" value="1"/>
</dbReference>
<evidence type="ECO:0000256" key="3">
    <source>
        <dbReference type="ARBA" id="ARBA00022840"/>
    </source>
</evidence>
<dbReference type="GO" id="GO:0017168">
    <property type="term" value="F:5-oxoprolinase (ATP-hydrolyzing) activity"/>
    <property type="evidence" value="ECO:0007669"/>
    <property type="project" value="UniProtKB-EC"/>
</dbReference>
<keyword evidence="7" id="KW-1185">Reference proteome</keyword>